<sequence>MDWNGGYLSISSFLSFYLLTQNTSISSRYALAFWSVIMLSIVQGVSAPHRTPCASVSRMTMMLPGQNGIASGWSSESIGSACPGLKNYGTSTRAMMQERPRRCQALI</sequence>
<dbReference type="Proteomes" id="UP000830671">
    <property type="component" value="Chromosome 8"/>
</dbReference>
<keyword evidence="2" id="KW-1185">Reference proteome</keyword>
<accession>A0A9Q8WN32</accession>
<dbReference type="GeneID" id="73349158"/>
<reference evidence="1" key="1">
    <citation type="journal article" date="2021" name="Mol. Plant Microbe Interact.">
        <title>Complete Genome Sequence of the Plant-Pathogenic Fungus Colletotrichum lupini.</title>
        <authorList>
            <person name="Baroncelli R."/>
            <person name="Pensec F."/>
            <person name="Da Lio D."/>
            <person name="Boufleur T."/>
            <person name="Vicente I."/>
            <person name="Sarrocco S."/>
            <person name="Picot A."/>
            <person name="Baraldi E."/>
            <person name="Sukno S."/>
            <person name="Thon M."/>
            <person name="Le Floch G."/>
        </authorList>
    </citation>
    <scope>NUCLEOTIDE SEQUENCE</scope>
    <source>
        <strain evidence="1">IMI 504893</strain>
    </source>
</reference>
<dbReference type="KEGG" id="clup:CLUP02_15224"/>
<protein>
    <submittedName>
        <fullName evidence="1">Uncharacterized protein</fullName>
    </submittedName>
</protein>
<evidence type="ECO:0000313" key="1">
    <source>
        <dbReference type="EMBL" id="UQC89693.1"/>
    </source>
</evidence>
<evidence type="ECO:0000313" key="2">
    <source>
        <dbReference type="Proteomes" id="UP000830671"/>
    </source>
</evidence>
<dbReference type="AlphaFoldDB" id="A0A9Q8WN32"/>
<organism evidence="1 2">
    <name type="scientific">Colletotrichum lupini</name>
    <dbReference type="NCBI Taxonomy" id="145971"/>
    <lineage>
        <taxon>Eukaryota</taxon>
        <taxon>Fungi</taxon>
        <taxon>Dikarya</taxon>
        <taxon>Ascomycota</taxon>
        <taxon>Pezizomycotina</taxon>
        <taxon>Sordariomycetes</taxon>
        <taxon>Hypocreomycetidae</taxon>
        <taxon>Glomerellales</taxon>
        <taxon>Glomerellaceae</taxon>
        <taxon>Colletotrichum</taxon>
        <taxon>Colletotrichum acutatum species complex</taxon>
    </lineage>
</organism>
<name>A0A9Q8WN32_9PEZI</name>
<dbReference type="RefSeq" id="XP_049151294.1">
    <property type="nucleotide sequence ID" value="XM_049294148.1"/>
</dbReference>
<proteinExistence type="predicted"/>
<dbReference type="EMBL" id="CP019480">
    <property type="protein sequence ID" value="UQC89693.1"/>
    <property type="molecule type" value="Genomic_DNA"/>
</dbReference>
<gene>
    <name evidence="1" type="ORF">CLUP02_15224</name>
</gene>